<evidence type="ECO:0000256" key="1">
    <source>
        <dbReference type="SAM" id="Phobius"/>
    </source>
</evidence>
<proteinExistence type="predicted"/>
<accession>A0A5B9VX49</accession>
<sequence length="61" mass="6503">MGDQGTRTSGEPSPTLADELSKIEHEPLLPIEKGLIAGSLTLGVLLLGVLLWISATYFPVR</sequence>
<evidence type="ECO:0000313" key="3">
    <source>
        <dbReference type="Proteomes" id="UP000324233"/>
    </source>
</evidence>
<feature type="transmembrane region" description="Helical" evidence="1">
    <location>
        <begin position="35"/>
        <end position="58"/>
    </location>
</feature>
<reference evidence="2 3" key="1">
    <citation type="submission" date="2019-08" db="EMBL/GenBank/DDBJ databases">
        <title>Deep-cultivation of Planctomycetes and their phenomic and genomic characterization uncovers novel biology.</title>
        <authorList>
            <person name="Wiegand S."/>
            <person name="Jogler M."/>
            <person name="Boedeker C."/>
            <person name="Pinto D."/>
            <person name="Vollmers J."/>
            <person name="Rivas-Marin E."/>
            <person name="Kohn T."/>
            <person name="Peeters S.H."/>
            <person name="Heuer A."/>
            <person name="Rast P."/>
            <person name="Oberbeckmann S."/>
            <person name="Bunk B."/>
            <person name="Jeske O."/>
            <person name="Meyerdierks A."/>
            <person name="Storesund J.E."/>
            <person name="Kallscheuer N."/>
            <person name="Luecker S."/>
            <person name="Lage O.M."/>
            <person name="Pohl T."/>
            <person name="Merkel B.J."/>
            <person name="Hornburger P."/>
            <person name="Mueller R.-W."/>
            <person name="Bruemmer F."/>
            <person name="Labrenz M."/>
            <person name="Spormann A.M."/>
            <person name="Op den Camp H."/>
            <person name="Overmann J."/>
            <person name="Amann R."/>
            <person name="Jetten M.S.M."/>
            <person name="Mascher T."/>
            <person name="Medema M.H."/>
            <person name="Devos D.P."/>
            <person name="Kaster A.-K."/>
            <person name="Ovreas L."/>
            <person name="Rohde M."/>
            <person name="Galperin M.Y."/>
            <person name="Jogler C."/>
        </authorList>
    </citation>
    <scope>NUCLEOTIDE SEQUENCE [LARGE SCALE GENOMIC DNA]</scope>
    <source>
        <strain evidence="2 3">OJF2</strain>
    </source>
</reference>
<keyword evidence="1" id="KW-0472">Membrane</keyword>
<dbReference type="Proteomes" id="UP000324233">
    <property type="component" value="Chromosome"/>
</dbReference>
<keyword evidence="3" id="KW-1185">Reference proteome</keyword>
<dbReference type="AlphaFoldDB" id="A0A5B9VX49"/>
<keyword evidence="1" id="KW-0812">Transmembrane</keyword>
<organism evidence="2 3">
    <name type="scientific">Aquisphaera giovannonii</name>
    <dbReference type="NCBI Taxonomy" id="406548"/>
    <lineage>
        <taxon>Bacteria</taxon>
        <taxon>Pseudomonadati</taxon>
        <taxon>Planctomycetota</taxon>
        <taxon>Planctomycetia</taxon>
        <taxon>Isosphaerales</taxon>
        <taxon>Isosphaeraceae</taxon>
        <taxon>Aquisphaera</taxon>
    </lineage>
</organism>
<gene>
    <name evidence="2" type="ORF">OJF2_11680</name>
</gene>
<dbReference type="EMBL" id="CP042997">
    <property type="protein sequence ID" value="QEH32689.1"/>
    <property type="molecule type" value="Genomic_DNA"/>
</dbReference>
<dbReference type="RefSeq" id="WP_148592048.1">
    <property type="nucleotide sequence ID" value="NZ_CP042997.1"/>
</dbReference>
<dbReference type="KEGG" id="agv:OJF2_11680"/>
<evidence type="ECO:0000313" key="2">
    <source>
        <dbReference type="EMBL" id="QEH32689.1"/>
    </source>
</evidence>
<protein>
    <submittedName>
        <fullName evidence="2">Uncharacterized protein</fullName>
    </submittedName>
</protein>
<name>A0A5B9VX49_9BACT</name>
<keyword evidence="1" id="KW-1133">Transmembrane helix</keyword>